<organism evidence="2 3">
    <name type="scientific">Dysgonomonas macrotermitis</name>
    <dbReference type="NCBI Taxonomy" id="1346286"/>
    <lineage>
        <taxon>Bacteria</taxon>
        <taxon>Pseudomonadati</taxon>
        <taxon>Bacteroidota</taxon>
        <taxon>Bacteroidia</taxon>
        <taxon>Bacteroidales</taxon>
        <taxon>Dysgonomonadaceae</taxon>
        <taxon>Dysgonomonas</taxon>
    </lineage>
</organism>
<name>A0A1M5J5S2_9BACT</name>
<evidence type="ECO:0000313" key="3">
    <source>
        <dbReference type="Proteomes" id="UP000184480"/>
    </source>
</evidence>
<feature type="domain" description="Phage tail collar" evidence="1">
    <location>
        <begin position="193"/>
        <end position="253"/>
    </location>
</feature>
<feature type="domain" description="Phage tail collar" evidence="1">
    <location>
        <begin position="12"/>
        <end position="77"/>
    </location>
</feature>
<dbReference type="Pfam" id="PF07484">
    <property type="entry name" value="Collar"/>
    <property type="match status" value="2"/>
</dbReference>
<dbReference type="AlphaFoldDB" id="A0A1M5J5S2"/>
<accession>A0A1M5J5S2</accession>
<evidence type="ECO:0000259" key="1">
    <source>
        <dbReference type="Pfam" id="PF07484"/>
    </source>
</evidence>
<dbReference type="Gene3D" id="3.90.1340.10">
    <property type="entry name" value="Phage tail collar domain"/>
    <property type="match status" value="2"/>
</dbReference>
<dbReference type="InterPro" id="IPR011083">
    <property type="entry name" value="Phage_tail_collar_dom"/>
</dbReference>
<dbReference type="SUPFAM" id="SSF88874">
    <property type="entry name" value="Receptor-binding domain of short tail fibre protein gp12"/>
    <property type="match status" value="2"/>
</dbReference>
<protein>
    <submittedName>
        <fullName evidence="2">Phage Tail Collar Domain</fullName>
    </submittedName>
</protein>
<keyword evidence="3" id="KW-1185">Reference proteome</keyword>
<dbReference type="InterPro" id="IPR037053">
    <property type="entry name" value="Phage_tail_collar_dom_sf"/>
</dbReference>
<dbReference type="OrthoDB" id="9810174at2"/>
<proteinExistence type="predicted"/>
<dbReference type="STRING" id="1346286.SAMN05444362_12216"/>
<sequence length="357" mass="38691">MNTDVSVFLPIGTILSYAGAINRDKEKELKELGWLYCNGQSLARTGEYGELFNAIRMNYGQADDNHFNVPDLRGVFIRGTSGTTNNDPDKNDRTSLLSGGAIGNKPGSYQGYATAVPKNSFKARIDRNNIVNRSVDAGCNVASSGKYGGNSAGVSTDGKGGDLETRPKNKYIYYIIKHSFKDKYNEDVIPPIGSVIPFSGIKIPDQLTQNWMLCDGKEVSAKGSFDTLYKVIGTAHGSSGNFLFNLPDYRDYFLRGVSENTNRDPDAGKRETSLAGGNIGNAVGSKQNDATAYPMNDFVTTIPGLPSKEGSSIISGTAKDAFIWNSGVVNNVNVATGGGDSETRPRNWSVDYYIRFR</sequence>
<gene>
    <name evidence="2" type="ORF">SAMN05444362_12216</name>
</gene>
<dbReference type="RefSeq" id="WP_062184613.1">
    <property type="nucleotide sequence ID" value="NZ_BBXL01000029.1"/>
</dbReference>
<dbReference type="EMBL" id="FQUC01000022">
    <property type="protein sequence ID" value="SHG35947.1"/>
    <property type="molecule type" value="Genomic_DNA"/>
</dbReference>
<evidence type="ECO:0000313" key="2">
    <source>
        <dbReference type="EMBL" id="SHG35947.1"/>
    </source>
</evidence>
<reference evidence="3" key="1">
    <citation type="submission" date="2016-11" db="EMBL/GenBank/DDBJ databases">
        <authorList>
            <person name="Varghese N."/>
            <person name="Submissions S."/>
        </authorList>
    </citation>
    <scope>NUCLEOTIDE SEQUENCE [LARGE SCALE GENOMIC DNA]</scope>
    <source>
        <strain evidence="3">DSM 27370</strain>
    </source>
</reference>
<dbReference type="Proteomes" id="UP000184480">
    <property type="component" value="Unassembled WGS sequence"/>
</dbReference>